<dbReference type="EMBL" id="AP028214">
    <property type="protein sequence ID" value="BEI90804.1"/>
    <property type="molecule type" value="Genomic_DNA"/>
</dbReference>
<protein>
    <submittedName>
        <fullName evidence="2">Uncharacterized protein</fullName>
    </submittedName>
</protein>
<gene>
    <name evidence="2" type="ORF">CcaverHIS019_0308740</name>
</gene>
<dbReference type="RefSeq" id="XP_060456069.1">
    <property type="nucleotide sequence ID" value="XM_060599369.1"/>
</dbReference>
<organism evidence="2 3">
    <name type="scientific">Cutaneotrichosporon cavernicola</name>
    <dbReference type="NCBI Taxonomy" id="279322"/>
    <lineage>
        <taxon>Eukaryota</taxon>
        <taxon>Fungi</taxon>
        <taxon>Dikarya</taxon>
        <taxon>Basidiomycota</taxon>
        <taxon>Agaricomycotina</taxon>
        <taxon>Tremellomycetes</taxon>
        <taxon>Trichosporonales</taxon>
        <taxon>Trichosporonaceae</taxon>
        <taxon>Cutaneotrichosporon</taxon>
    </lineage>
</organism>
<name>A0AA48I3Y7_9TREE</name>
<dbReference type="Proteomes" id="UP001233271">
    <property type="component" value="Chromosome 3"/>
</dbReference>
<reference evidence="2" key="1">
    <citation type="journal article" date="2023" name="BMC Genomics">
        <title>Chromosome-level genome assemblies of Cutaneotrichosporon spp. (Trichosporonales, Basidiomycota) reveal imbalanced evolution between nucleotide sequences and chromosome synteny.</title>
        <authorList>
            <person name="Kobayashi Y."/>
            <person name="Kayamori A."/>
            <person name="Aoki K."/>
            <person name="Shiwa Y."/>
            <person name="Matsutani M."/>
            <person name="Fujita N."/>
            <person name="Sugita T."/>
            <person name="Iwasaki W."/>
            <person name="Tanaka N."/>
            <person name="Takashima M."/>
        </authorList>
    </citation>
    <scope>NUCLEOTIDE SEQUENCE</scope>
    <source>
        <strain evidence="2">HIS019</strain>
    </source>
</reference>
<evidence type="ECO:0000313" key="2">
    <source>
        <dbReference type="EMBL" id="BEI90804.1"/>
    </source>
</evidence>
<dbReference type="KEGG" id="ccac:CcaHIS019_0308740"/>
<evidence type="ECO:0000256" key="1">
    <source>
        <dbReference type="SAM" id="MobiDB-lite"/>
    </source>
</evidence>
<dbReference type="GeneID" id="85494674"/>
<feature type="region of interest" description="Disordered" evidence="1">
    <location>
        <begin position="446"/>
        <end position="472"/>
    </location>
</feature>
<accession>A0AA48I3Y7</accession>
<proteinExistence type="predicted"/>
<keyword evidence="3" id="KW-1185">Reference proteome</keyword>
<feature type="compositionally biased region" description="Polar residues" evidence="1">
    <location>
        <begin position="460"/>
        <end position="472"/>
    </location>
</feature>
<evidence type="ECO:0000313" key="3">
    <source>
        <dbReference type="Proteomes" id="UP001233271"/>
    </source>
</evidence>
<feature type="region of interest" description="Disordered" evidence="1">
    <location>
        <begin position="501"/>
        <end position="548"/>
    </location>
</feature>
<dbReference type="AlphaFoldDB" id="A0AA48I3Y7"/>
<sequence length="562" mass="62917">MFNYRQQTPEEAHNRTYERGIWLLAQELGFAAYTELTAAPLTFLEPLDLATYPTTFGPEDEDPFYVLRKEAKKVDPASFFRGITTTTETQAMLKAALAEMGRSETATVLERIGKRVEPPFNFSKITLGPMTARGMRELQKLHERLTPPRSIKQLFLPSSRYFICGYASVPRVTVPPVTPLDAIDAVLKLDDLGPAIKDLYKRVAEPAAPNGPDKIWARRGGLDKDIIDPRALKVSPPIFPMRANEFPFVATYEYTAQLIGCSTALPDAARGGRPAPSLFLDVFEETEDMDPYSSAVLDEFDEIMFEELSTTTRASSMPTRRPESRCFTAHRFISSRSREPLSAWKHMREGSYSPPGPYLESMSASTSEYYSSKPTFVNNHEFYWHAKGDGLVPQHPTLNCSFQREQPEHRDNYEAGDESFDFEAFGYEPGSSDFSSAPQCIERATTQPNPAHKQQAPPWNRTSGTESQSSTSLISAVPLGADFARHDLDWTAMLQTSDGSNQLASPIKLAEPPTPDSNGDRSDPEPPLPRSEWTGPSRQLTYGGPHLTPHQWQATYWKADHM</sequence>